<evidence type="ECO:0000313" key="2">
    <source>
        <dbReference type="Proteomes" id="UP001056120"/>
    </source>
</evidence>
<accession>A0ACB9JYX9</accession>
<organism evidence="1 2">
    <name type="scientific">Smallanthus sonchifolius</name>
    <dbReference type="NCBI Taxonomy" id="185202"/>
    <lineage>
        <taxon>Eukaryota</taxon>
        <taxon>Viridiplantae</taxon>
        <taxon>Streptophyta</taxon>
        <taxon>Embryophyta</taxon>
        <taxon>Tracheophyta</taxon>
        <taxon>Spermatophyta</taxon>
        <taxon>Magnoliopsida</taxon>
        <taxon>eudicotyledons</taxon>
        <taxon>Gunneridae</taxon>
        <taxon>Pentapetalae</taxon>
        <taxon>asterids</taxon>
        <taxon>campanulids</taxon>
        <taxon>Asterales</taxon>
        <taxon>Asteraceae</taxon>
        <taxon>Asteroideae</taxon>
        <taxon>Heliantheae alliance</taxon>
        <taxon>Millerieae</taxon>
        <taxon>Smallanthus</taxon>
    </lineage>
</organism>
<reference evidence="2" key="1">
    <citation type="journal article" date="2022" name="Mol. Ecol. Resour.">
        <title>The genomes of chicory, endive, great burdock and yacon provide insights into Asteraceae palaeo-polyploidization history and plant inulin production.</title>
        <authorList>
            <person name="Fan W."/>
            <person name="Wang S."/>
            <person name="Wang H."/>
            <person name="Wang A."/>
            <person name="Jiang F."/>
            <person name="Liu H."/>
            <person name="Zhao H."/>
            <person name="Xu D."/>
            <person name="Zhang Y."/>
        </authorList>
    </citation>
    <scope>NUCLEOTIDE SEQUENCE [LARGE SCALE GENOMIC DNA]</scope>
    <source>
        <strain evidence="2">cv. Yunnan</strain>
    </source>
</reference>
<evidence type="ECO:0000313" key="1">
    <source>
        <dbReference type="EMBL" id="KAI3825255.1"/>
    </source>
</evidence>
<comment type="caution">
    <text evidence="1">The sequence shown here is derived from an EMBL/GenBank/DDBJ whole genome shotgun (WGS) entry which is preliminary data.</text>
</comment>
<sequence>MTHPPRFVHFSSTEELLFDDKIRVSRVLCRFQLPIRSTVSLLSFDFHRQEVVDFSFTQYSSFPYELIRRASTSWTSLMEKHQLC</sequence>
<proteinExistence type="predicted"/>
<keyword evidence="2" id="KW-1185">Reference proteome</keyword>
<name>A0ACB9JYX9_9ASTR</name>
<dbReference type="Proteomes" id="UP001056120">
    <property type="component" value="Linkage Group LG02"/>
</dbReference>
<protein>
    <submittedName>
        <fullName evidence="1">Uncharacterized protein</fullName>
    </submittedName>
</protein>
<gene>
    <name evidence="1" type="ORF">L1987_06736</name>
</gene>
<reference evidence="1 2" key="2">
    <citation type="journal article" date="2022" name="Mol. Ecol. Resour.">
        <title>The genomes of chicory, endive, great burdock and yacon provide insights into Asteraceae paleo-polyploidization history and plant inulin production.</title>
        <authorList>
            <person name="Fan W."/>
            <person name="Wang S."/>
            <person name="Wang H."/>
            <person name="Wang A."/>
            <person name="Jiang F."/>
            <person name="Liu H."/>
            <person name="Zhao H."/>
            <person name="Xu D."/>
            <person name="Zhang Y."/>
        </authorList>
    </citation>
    <scope>NUCLEOTIDE SEQUENCE [LARGE SCALE GENOMIC DNA]</scope>
    <source>
        <strain evidence="2">cv. Yunnan</strain>
        <tissue evidence="1">Leaves</tissue>
    </source>
</reference>
<dbReference type="EMBL" id="CM042019">
    <property type="protein sequence ID" value="KAI3825255.1"/>
    <property type="molecule type" value="Genomic_DNA"/>
</dbReference>